<accession>A0A0B7HLK7</accession>
<dbReference type="OrthoDB" id="8613783at2"/>
<gene>
    <name evidence="1" type="ORF">CCYN74_30250</name>
</gene>
<protein>
    <submittedName>
        <fullName evidence="1">Uncharacterized protein</fullName>
    </submittedName>
</protein>
<dbReference type="EMBL" id="CDOG01000023">
    <property type="protein sequence ID" value="CEN38737.1"/>
    <property type="molecule type" value="Genomic_DNA"/>
</dbReference>
<organism evidence="1 2">
    <name type="scientific">Capnocytophaga cynodegmi</name>
    <dbReference type="NCBI Taxonomy" id="28189"/>
    <lineage>
        <taxon>Bacteria</taxon>
        <taxon>Pseudomonadati</taxon>
        <taxon>Bacteroidota</taxon>
        <taxon>Flavobacteriia</taxon>
        <taxon>Flavobacteriales</taxon>
        <taxon>Flavobacteriaceae</taxon>
        <taxon>Capnocytophaga</taxon>
    </lineage>
</organism>
<dbReference type="Proteomes" id="UP000038083">
    <property type="component" value="Unassembled WGS sequence"/>
</dbReference>
<dbReference type="AlphaFoldDB" id="A0A0B7HLK7"/>
<reference evidence="1 2" key="1">
    <citation type="submission" date="2015-01" db="EMBL/GenBank/DDBJ databases">
        <authorList>
            <person name="MANFREDI Pablo"/>
        </authorList>
    </citation>
    <scope>NUCLEOTIDE SEQUENCE [LARGE SCALE GENOMIC DNA]</scope>
    <source>
        <strain evidence="1 2">Ccy74</strain>
    </source>
</reference>
<sequence>MSNYTLICNDIRSEKYTSLQFAQDVFPLEQNCDLLEIYKIYDHNELRLWYDDGTQKATYSHAFDFIYIDSQDLRVTIWISEDNKTDNGHPNGLAQIIIQLQKSELLYKLQDFFTFDKMIAFEEWKNKINYGT</sequence>
<dbReference type="RefSeq" id="WP_018278732.1">
    <property type="nucleotide sequence ID" value="NZ_CDOF01000022.1"/>
</dbReference>
<proteinExistence type="predicted"/>
<name>A0A0B7HLK7_9FLAO</name>
<evidence type="ECO:0000313" key="2">
    <source>
        <dbReference type="Proteomes" id="UP000038083"/>
    </source>
</evidence>
<evidence type="ECO:0000313" key="1">
    <source>
        <dbReference type="EMBL" id="CEN38737.1"/>
    </source>
</evidence>